<keyword evidence="2" id="KW-1185">Reference proteome</keyword>
<proteinExistence type="predicted"/>
<reference evidence="1" key="2">
    <citation type="submission" date="2020-09" db="EMBL/GenBank/DDBJ databases">
        <authorList>
            <person name="Wu Z."/>
        </authorList>
    </citation>
    <scope>NUCLEOTIDE SEQUENCE</scope>
    <source>
        <strain evidence="1">SC17</strain>
    </source>
</reference>
<protein>
    <submittedName>
        <fullName evidence="1">Uncharacterized protein</fullName>
    </submittedName>
</protein>
<dbReference type="EMBL" id="JACVXC010000037">
    <property type="protein sequence ID" value="MBD0837055.1"/>
    <property type="molecule type" value="Genomic_DNA"/>
</dbReference>
<dbReference type="Proteomes" id="UP000602057">
    <property type="component" value="Unassembled WGS sequence"/>
</dbReference>
<feature type="non-terminal residue" evidence="1">
    <location>
        <position position="1"/>
    </location>
</feature>
<feature type="non-terminal residue" evidence="1">
    <location>
        <position position="87"/>
    </location>
</feature>
<sequence>PEQGRYLKAAVGQQNRETAHYAATALNLLNKRYEATIHNMKLSLSHKSSLQGYKNILYTYKEYLASDVVSDTILKEKKEAYETLLRS</sequence>
<evidence type="ECO:0000313" key="2">
    <source>
        <dbReference type="Proteomes" id="UP000602057"/>
    </source>
</evidence>
<evidence type="ECO:0000313" key="1">
    <source>
        <dbReference type="EMBL" id="MBD0837055.1"/>
    </source>
</evidence>
<reference evidence="1" key="1">
    <citation type="journal article" date="2013" name="Int. J. Syst. Evol. Microbiol.">
        <title>Aestuariibaculum suncheonense gen. nov., sp. nov., a marine bacterium of the family Flavobacteriaceae isolated from a tidal flat and emended descriptions of the genera Gaetbulibacter and Tamlana.</title>
        <authorList>
            <person name="Jeong S.H."/>
            <person name="Park M.S."/>
            <person name="Jin H.M."/>
            <person name="Lee K."/>
            <person name="Park W."/>
            <person name="Jeon C.O."/>
        </authorList>
    </citation>
    <scope>NUCLEOTIDE SEQUENCE</scope>
    <source>
        <strain evidence="1">SC17</strain>
    </source>
</reference>
<comment type="caution">
    <text evidence="1">The sequence shown here is derived from an EMBL/GenBank/DDBJ whole genome shotgun (WGS) entry which is preliminary data.</text>
</comment>
<name>A0A8J6QDF6_9FLAO</name>
<dbReference type="AlphaFoldDB" id="A0A8J6QDF6"/>
<accession>A0A8J6QDF6</accession>
<organism evidence="1 2">
    <name type="scientific">Aestuariibaculum suncheonense</name>
    <dbReference type="NCBI Taxonomy" id="1028745"/>
    <lineage>
        <taxon>Bacteria</taxon>
        <taxon>Pseudomonadati</taxon>
        <taxon>Bacteroidota</taxon>
        <taxon>Flavobacteriia</taxon>
        <taxon>Flavobacteriales</taxon>
        <taxon>Flavobacteriaceae</taxon>
    </lineage>
</organism>
<gene>
    <name evidence="1" type="ORF">ICJ84_16635</name>
</gene>